<evidence type="ECO:0000259" key="3">
    <source>
        <dbReference type="Pfam" id="PF18791"/>
    </source>
</evidence>
<accession>A0ABD3DMS7</accession>
<dbReference type="PANTHER" id="PTHR16134:SF148">
    <property type="entry name" value="S-PHASE KINASE-ASSOCIATED PROTEIN 2, ISOFORM A"/>
    <property type="match status" value="1"/>
</dbReference>
<organism evidence="4 5">
    <name type="scientific">Castilleja foliolosa</name>
    <dbReference type="NCBI Taxonomy" id="1961234"/>
    <lineage>
        <taxon>Eukaryota</taxon>
        <taxon>Viridiplantae</taxon>
        <taxon>Streptophyta</taxon>
        <taxon>Embryophyta</taxon>
        <taxon>Tracheophyta</taxon>
        <taxon>Spermatophyta</taxon>
        <taxon>Magnoliopsida</taxon>
        <taxon>eudicotyledons</taxon>
        <taxon>Gunneridae</taxon>
        <taxon>Pentapetalae</taxon>
        <taxon>asterids</taxon>
        <taxon>lamiids</taxon>
        <taxon>Lamiales</taxon>
        <taxon>Orobanchaceae</taxon>
        <taxon>Pedicularideae</taxon>
        <taxon>Castillejinae</taxon>
        <taxon>Castilleja</taxon>
    </lineage>
</organism>
<dbReference type="SMART" id="SM00367">
    <property type="entry name" value="LRR_CC"/>
    <property type="match status" value="6"/>
</dbReference>
<evidence type="ECO:0000313" key="4">
    <source>
        <dbReference type="EMBL" id="KAL3643377.1"/>
    </source>
</evidence>
<reference evidence="5" key="1">
    <citation type="journal article" date="2024" name="IScience">
        <title>Strigolactones Initiate the Formation of Haustorium-like Structures in Castilleja.</title>
        <authorList>
            <person name="Buerger M."/>
            <person name="Peterson D."/>
            <person name="Chory J."/>
        </authorList>
    </citation>
    <scope>NUCLEOTIDE SEQUENCE [LARGE SCALE GENOMIC DNA]</scope>
</reference>
<dbReference type="Gene3D" id="3.80.10.10">
    <property type="entry name" value="Ribonuclease Inhibitor"/>
    <property type="match status" value="1"/>
</dbReference>
<evidence type="ECO:0000259" key="2">
    <source>
        <dbReference type="Pfam" id="PF18511"/>
    </source>
</evidence>
<feature type="domain" description="COI1 F-box" evidence="2">
    <location>
        <begin position="22"/>
        <end position="59"/>
    </location>
</feature>
<feature type="region of interest" description="Disordered" evidence="1">
    <location>
        <begin position="1"/>
        <end position="22"/>
    </location>
</feature>
<dbReference type="AlphaFoldDB" id="A0ABD3DMS7"/>
<dbReference type="SUPFAM" id="SSF81383">
    <property type="entry name" value="F-box domain"/>
    <property type="match status" value="1"/>
</dbReference>
<dbReference type="PANTHER" id="PTHR16134">
    <property type="entry name" value="F-BOX/TPR REPEAT PROTEIN POF3"/>
    <property type="match status" value="1"/>
</dbReference>
<dbReference type="Gene3D" id="1.20.1280.50">
    <property type="match status" value="1"/>
</dbReference>
<dbReference type="InterPro" id="IPR036047">
    <property type="entry name" value="F-box-like_dom_sf"/>
</dbReference>
<evidence type="ECO:0000256" key="1">
    <source>
        <dbReference type="SAM" id="MobiDB-lite"/>
    </source>
</evidence>
<dbReference type="FunFam" id="1.20.1280.50:FF:000006">
    <property type="entry name" value="Transport inhibitor response 1"/>
    <property type="match status" value="1"/>
</dbReference>
<name>A0ABD3DMS7_9LAMI</name>
<feature type="compositionally biased region" description="Basic and acidic residues" evidence="1">
    <location>
        <begin position="1"/>
        <end position="10"/>
    </location>
</feature>
<dbReference type="SUPFAM" id="SSF52047">
    <property type="entry name" value="RNI-like"/>
    <property type="match status" value="1"/>
</dbReference>
<dbReference type="InterPro" id="IPR032675">
    <property type="entry name" value="LRR_dom_sf"/>
</dbReference>
<protein>
    <submittedName>
        <fullName evidence="4">Uncharacterized protein</fullName>
    </submittedName>
</protein>
<sequence>MDPEPDKTEDPPSNSTNPISPFPDEVLEKVLSFVDSHKDRNSISLVRKDWYNAERWTRSKLFIGNCYSVSPEIAARRFPRIKSITLKGKPRFSDFNLLPQDWGANVHSWLVVFAKVYPFLEELRLKRMTVTDESLELLAKSFPSFKALSLWTCEGFSENGLKAVASHCRNLTELDIQDSVTNDINGDWLSCFPENFASLEILNFASLNTEASFDALERLVSQCKLLRVLKVNETISLDQLQRLLLHASQLTELGTGSFVQELTPHQYQEIESTISSCKNLRVVSGLWDLNPVNLPLLYGACPGLTFLDLTNAPLGSEEFVKLLAHCSNLRRLWVVDTVGDKGLNVIGSSCPFLEELRVLPSDPYDQDHREGVSELGLLSISLACRKLHYILYFCRKMTNAAVISAVHNRPDFTHFRLCIMTPRQPDYLTNEPMDEAFSAVARACPNLKRLSVSGLLTDHTFESIGKYAKNLETLSVAFAGGSDWGMQCVLEGCRKLRKLEIRDCPFGNKALLAGLDKYETMRFLWMSACYVTVKGCRALARGMPRLNVEVIVDEDDESLADKIYVYRSVAGPRRDAPPFVIMP</sequence>
<proteinExistence type="predicted"/>
<dbReference type="Proteomes" id="UP001632038">
    <property type="component" value="Unassembled WGS sequence"/>
</dbReference>
<dbReference type="EMBL" id="JAVIJP010000016">
    <property type="protein sequence ID" value="KAL3643377.1"/>
    <property type="molecule type" value="Genomic_DNA"/>
</dbReference>
<gene>
    <name evidence="4" type="ORF">CASFOL_014192</name>
</gene>
<keyword evidence="5" id="KW-1185">Reference proteome</keyword>
<dbReference type="InterPro" id="IPR041567">
    <property type="entry name" value="COI1_F-box"/>
</dbReference>
<dbReference type="CDD" id="cd22159">
    <property type="entry name" value="F-box_AtTIR1-like"/>
    <property type="match status" value="1"/>
</dbReference>
<dbReference type="InterPro" id="IPR006553">
    <property type="entry name" value="Leu-rich_rpt_Cys-con_subtyp"/>
</dbReference>
<comment type="caution">
    <text evidence="4">The sequence shown here is derived from an EMBL/GenBank/DDBJ whole genome shotgun (WGS) entry which is preliminary data.</text>
</comment>
<evidence type="ECO:0000313" key="5">
    <source>
        <dbReference type="Proteomes" id="UP001632038"/>
    </source>
</evidence>
<dbReference type="InterPro" id="IPR041101">
    <property type="entry name" value="Transp_inhibit"/>
</dbReference>
<dbReference type="Pfam" id="PF18791">
    <property type="entry name" value="Transp_inhibit"/>
    <property type="match status" value="1"/>
</dbReference>
<dbReference type="Pfam" id="PF18511">
    <property type="entry name" value="F-box_5"/>
    <property type="match status" value="1"/>
</dbReference>
<feature type="domain" description="Transport inhibitor response 1" evidence="3">
    <location>
        <begin position="79"/>
        <end position="125"/>
    </location>
</feature>